<dbReference type="RefSeq" id="WP_198527320.1">
    <property type="nucleotide sequence ID" value="NZ_JMIY01000001.1"/>
</dbReference>
<dbReference type="InterPro" id="IPR000515">
    <property type="entry name" value="MetI-like"/>
</dbReference>
<dbReference type="PANTHER" id="PTHR43632">
    <property type="entry name" value="PERMEASE COMPONENT OF TUNGSTATE ABC TRANSPORTER"/>
    <property type="match status" value="1"/>
</dbReference>
<dbReference type="OrthoDB" id="94632at2157"/>
<sequence length="244" mass="25438">MSSVDFLFEGIIKAFDLIIGLDPYVLSITGVSIRVSGTATILAALTAIPLAFALSFLDFRGRQVLITLVNTGMGLPPVFVGLFIFVMLVPAGPLGFLRMIFTPEAMIIAQYILVTPIITGISLAAIKAVPGSIIETVYTLGGREMDAIIVTLREAKSGIITAILAGLGRALAEVGAILIVGGNIAYTGSIGGIGEGLSYTRTLTTAITSETSKGDISTSIALGIILISLNLSVNLLANLIQRRD</sequence>
<evidence type="ECO:0000259" key="6">
    <source>
        <dbReference type="PROSITE" id="PS50928"/>
    </source>
</evidence>
<feature type="transmembrane region" description="Helical" evidence="5">
    <location>
        <begin position="108"/>
        <end position="126"/>
    </location>
</feature>
<evidence type="ECO:0000256" key="2">
    <source>
        <dbReference type="ARBA" id="ARBA00022692"/>
    </source>
</evidence>
<keyword evidence="4 5" id="KW-0472">Membrane</keyword>
<dbReference type="InterPro" id="IPR035906">
    <property type="entry name" value="MetI-like_sf"/>
</dbReference>
<dbReference type="Pfam" id="PF00528">
    <property type="entry name" value="BPD_transp_1"/>
    <property type="match status" value="1"/>
</dbReference>
<dbReference type="GO" id="GO:0005886">
    <property type="term" value="C:plasma membrane"/>
    <property type="evidence" value="ECO:0007669"/>
    <property type="project" value="UniProtKB-SubCell"/>
</dbReference>
<dbReference type="CDD" id="cd06261">
    <property type="entry name" value="TM_PBP2"/>
    <property type="match status" value="1"/>
</dbReference>
<dbReference type="Proteomes" id="UP000027153">
    <property type="component" value="Unassembled WGS sequence"/>
</dbReference>
<keyword evidence="2 5" id="KW-0812">Transmembrane</keyword>
<organism evidence="7 8">
    <name type="scientific">Candidatus Methanoperedens nitratireducens</name>
    <dbReference type="NCBI Taxonomy" id="1392998"/>
    <lineage>
        <taxon>Archaea</taxon>
        <taxon>Methanobacteriati</taxon>
        <taxon>Methanobacteriota</taxon>
        <taxon>Stenosarchaea group</taxon>
        <taxon>Methanomicrobia</taxon>
        <taxon>Methanosarcinales</taxon>
        <taxon>ANME-2 cluster</taxon>
        <taxon>Candidatus Methanoperedentaceae</taxon>
        <taxon>Candidatus Methanoperedens</taxon>
    </lineage>
</organism>
<gene>
    <name evidence="7" type="ORF">ANME2D_00158</name>
</gene>
<comment type="caution">
    <text evidence="7">The sequence shown here is derived from an EMBL/GenBank/DDBJ whole genome shotgun (WGS) entry which is preliminary data.</text>
</comment>
<evidence type="ECO:0000256" key="3">
    <source>
        <dbReference type="ARBA" id="ARBA00022989"/>
    </source>
</evidence>
<dbReference type="AlphaFoldDB" id="A0A062VBM7"/>
<comment type="similarity">
    <text evidence="5">Belongs to the binding-protein-dependent transport system permease family.</text>
</comment>
<dbReference type="NCBIfam" id="NF038017">
    <property type="entry name" value="ABC_perm1"/>
    <property type="match status" value="1"/>
</dbReference>
<evidence type="ECO:0000313" key="7">
    <source>
        <dbReference type="EMBL" id="KCZ73099.1"/>
    </source>
</evidence>
<dbReference type="GO" id="GO:0055085">
    <property type="term" value="P:transmembrane transport"/>
    <property type="evidence" value="ECO:0007669"/>
    <property type="project" value="InterPro"/>
</dbReference>
<dbReference type="PROSITE" id="PS50928">
    <property type="entry name" value="ABC_TM1"/>
    <property type="match status" value="1"/>
</dbReference>
<evidence type="ECO:0000256" key="4">
    <source>
        <dbReference type="ARBA" id="ARBA00023136"/>
    </source>
</evidence>
<dbReference type="PATRIC" id="fig|1392998.3.peg.520"/>
<dbReference type="Gene3D" id="1.10.3720.10">
    <property type="entry name" value="MetI-like"/>
    <property type="match status" value="1"/>
</dbReference>
<comment type="subcellular location">
    <subcellularLocation>
        <location evidence="5">Cell membrane</location>
        <topology evidence="5">Multi-pass membrane protein</topology>
    </subcellularLocation>
    <subcellularLocation>
        <location evidence="1">Membrane</location>
        <topology evidence="1">Multi-pass membrane protein</topology>
    </subcellularLocation>
</comment>
<proteinExistence type="inferred from homology"/>
<keyword evidence="3 5" id="KW-1133">Transmembrane helix</keyword>
<keyword evidence="8" id="KW-1185">Reference proteome</keyword>
<dbReference type="SUPFAM" id="SSF161098">
    <property type="entry name" value="MetI-like"/>
    <property type="match status" value="1"/>
</dbReference>
<keyword evidence="5" id="KW-0813">Transport</keyword>
<evidence type="ECO:0000256" key="1">
    <source>
        <dbReference type="ARBA" id="ARBA00004141"/>
    </source>
</evidence>
<dbReference type="PANTHER" id="PTHR43632:SF1">
    <property type="entry name" value="PERMEASE COMPONENT OF TUNGSTATE ABC TRANSPORTER"/>
    <property type="match status" value="1"/>
</dbReference>
<evidence type="ECO:0000313" key="8">
    <source>
        <dbReference type="Proteomes" id="UP000027153"/>
    </source>
</evidence>
<evidence type="ECO:0000256" key="5">
    <source>
        <dbReference type="RuleBase" id="RU363032"/>
    </source>
</evidence>
<reference evidence="7 8" key="1">
    <citation type="journal article" date="2013" name="Nature">
        <title>Anaerobic oxidation of methane coupled to nitrate reduction in a novel archaeal lineage.</title>
        <authorList>
            <person name="Haroon M.F."/>
            <person name="Hu S."/>
            <person name="Shi Y."/>
            <person name="Imelfort M."/>
            <person name="Keller J."/>
            <person name="Hugenholtz P."/>
            <person name="Yuan Z."/>
            <person name="Tyson G.W."/>
        </authorList>
    </citation>
    <scope>NUCLEOTIDE SEQUENCE [LARGE SCALE GENOMIC DNA]</scope>
    <source>
        <strain evidence="7 8">ANME-2d</strain>
    </source>
</reference>
<feature type="transmembrane region" description="Helical" evidence="5">
    <location>
        <begin position="38"/>
        <end position="57"/>
    </location>
</feature>
<name>A0A062VBM7_9EURY</name>
<protein>
    <submittedName>
        <fullName evidence="7">ABC-type tungstate transport system, periplasmic component</fullName>
    </submittedName>
</protein>
<dbReference type="EMBL" id="JMIY01000001">
    <property type="protein sequence ID" value="KCZ73099.1"/>
    <property type="molecule type" value="Genomic_DNA"/>
</dbReference>
<dbReference type="InterPro" id="IPR049783">
    <property type="entry name" value="ABC_perm_TupB-like"/>
</dbReference>
<feature type="transmembrane region" description="Helical" evidence="5">
    <location>
        <begin position="220"/>
        <end position="240"/>
    </location>
</feature>
<accession>A0A062VBM7</accession>
<feature type="domain" description="ABC transmembrane type-1" evidence="6">
    <location>
        <begin position="29"/>
        <end position="237"/>
    </location>
</feature>